<reference evidence="9" key="2">
    <citation type="submission" date="2015-01" db="EMBL/GenBank/DDBJ databases">
        <title>Evolutionary Origins and Diversification of the Mycorrhizal Mutualists.</title>
        <authorList>
            <consortium name="DOE Joint Genome Institute"/>
            <consortium name="Mycorrhizal Genomics Consortium"/>
            <person name="Kohler A."/>
            <person name="Kuo A."/>
            <person name="Nagy L.G."/>
            <person name="Floudas D."/>
            <person name="Copeland A."/>
            <person name="Barry K.W."/>
            <person name="Cichocki N."/>
            <person name="Veneault-Fourrey C."/>
            <person name="LaButti K."/>
            <person name="Lindquist E.A."/>
            <person name="Lipzen A."/>
            <person name="Lundell T."/>
            <person name="Morin E."/>
            <person name="Murat C."/>
            <person name="Riley R."/>
            <person name="Ohm R."/>
            <person name="Sun H."/>
            <person name="Tunlid A."/>
            <person name="Henrissat B."/>
            <person name="Grigoriev I.V."/>
            <person name="Hibbett D.S."/>
            <person name="Martin F."/>
        </authorList>
    </citation>
    <scope>NUCLEOTIDE SEQUENCE [LARGE SCALE GENOMIC DNA]</scope>
    <source>
        <strain evidence="9">MUT 4182</strain>
    </source>
</reference>
<organism evidence="8 9">
    <name type="scientific">Tulasnella calospora MUT 4182</name>
    <dbReference type="NCBI Taxonomy" id="1051891"/>
    <lineage>
        <taxon>Eukaryota</taxon>
        <taxon>Fungi</taxon>
        <taxon>Dikarya</taxon>
        <taxon>Basidiomycota</taxon>
        <taxon>Agaricomycotina</taxon>
        <taxon>Agaricomycetes</taxon>
        <taxon>Cantharellales</taxon>
        <taxon>Tulasnellaceae</taxon>
        <taxon>Tulasnella</taxon>
    </lineage>
</organism>
<evidence type="ECO:0000256" key="5">
    <source>
        <dbReference type="SAM" id="MobiDB-lite"/>
    </source>
</evidence>
<accession>A0A0C3QAY8</accession>
<dbReference type="EMBL" id="KN823117">
    <property type="protein sequence ID" value="KIO22161.1"/>
    <property type="molecule type" value="Genomic_DNA"/>
</dbReference>
<feature type="domain" description="CFEM" evidence="7">
    <location>
        <begin position="1"/>
        <end position="111"/>
    </location>
</feature>
<name>A0A0C3QAY8_9AGAM</name>
<evidence type="ECO:0000256" key="6">
    <source>
        <dbReference type="SAM" id="SignalP"/>
    </source>
</evidence>
<evidence type="ECO:0000313" key="8">
    <source>
        <dbReference type="EMBL" id="KIO22161.1"/>
    </source>
</evidence>
<gene>
    <name evidence="8" type="ORF">M407DRAFT_216887</name>
</gene>
<evidence type="ECO:0000256" key="1">
    <source>
        <dbReference type="ARBA" id="ARBA00004613"/>
    </source>
</evidence>
<evidence type="ECO:0000256" key="2">
    <source>
        <dbReference type="ARBA" id="ARBA00022525"/>
    </source>
</evidence>
<dbReference type="GO" id="GO:0005576">
    <property type="term" value="C:extracellular region"/>
    <property type="evidence" value="ECO:0007669"/>
    <property type="project" value="UniProtKB-SubCell"/>
</dbReference>
<comment type="subcellular location">
    <subcellularLocation>
        <location evidence="1">Secreted</location>
    </subcellularLocation>
</comment>
<dbReference type="Pfam" id="PF05730">
    <property type="entry name" value="CFEM"/>
    <property type="match status" value="1"/>
</dbReference>
<dbReference type="SMART" id="SM00747">
    <property type="entry name" value="CFEM"/>
    <property type="match status" value="1"/>
</dbReference>
<keyword evidence="9" id="KW-1185">Reference proteome</keyword>
<dbReference type="AlphaFoldDB" id="A0A0C3QAY8"/>
<feature type="chain" id="PRO_5002168431" description="CFEM domain-containing protein" evidence="6">
    <location>
        <begin position="19"/>
        <end position="201"/>
    </location>
</feature>
<evidence type="ECO:0000259" key="7">
    <source>
        <dbReference type="PROSITE" id="PS52012"/>
    </source>
</evidence>
<dbReference type="InterPro" id="IPR008427">
    <property type="entry name" value="Extracellular_membr_CFEM_dom"/>
</dbReference>
<dbReference type="STRING" id="1051891.A0A0C3QAY8"/>
<evidence type="ECO:0000256" key="3">
    <source>
        <dbReference type="ARBA" id="ARBA00022729"/>
    </source>
</evidence>
<keyword evidence="3 6" id="KW-0732">Signal</keyword>
<dbReference type="PROSITE" id="PS52012">
    <property type="entry name" value="CFEM"/>
    <property type="match status" value="1"/>
</dbReference>
<sequence length="201" mass="19463">MRSFLIVIFAAALVSGSALFKRQASIPSCASSCLASADPSPCSSTDTLCLCVNQAYINATAKCVVKSCSAEEVTPAEAAGEALCKAAGIDPTNPFPTADICVHSTCDAQDVAVTEPAAQAVCRAVGVDITANPGAHPSGAASSASATGNATPATSVPGPTSATLAAATSPSATTNAAVAGLAIDKGLIVGGLAAFVAAFGM</sequence>
<proteinExistence type="predicted"/>
<feature type="signal peptide" evidence="6">
    <location>
        <begin position="1"/>
        <end position="18"/>
    </location>
</feature>
<dbReference type="OrthoDB" id="3065412at2759"/>
<feature type="region of interest" description="Disordered" evidence="5">
    <location>
        <begin position="136"/>
        <end position="158"/>
    </location>
</feature>
<evidence type="ECO:0000313" key="9">
    <source>
        <dbReference type="Proteomes" id="UP000054248"/>
    </source>
</evidence>
<dbReference type="Proteomes" id="UP000054248">
    <property type="component" value="Unassembled WGS sequence"/>
</dbReference>
<protein>
    <recommendedName>
        <fullName evidence="7">CFEM domain-containing protein</fullName>
    </recommendedName>
</protein>
<evidence type="ECO:0000256" key="4">
    <source>
        <dbReference type="ARBA" id="ARBA00023157"/>
    </source>
</evidence>
<reference evidence="8 9" key="1">
    <citation type="submission" date="2014-04" db="EMBL/GenBank/DDBJ databases">
        <authorList>
            <consortium name="DOE Joint Genome Institute"/>
            <person name="Kuo A."/>
            <person name="Girlanda M."/>
            <person name="Perotto S."/>
            <person name="Kohler A."/>
            <person name="Nagy L.G."/>
            <person name="Floudas D."/>
            <person name="Copeland A."/>
            <person name="Barry K.W."/>
            <person name="Cichocki N."/>
            <person name="Veneault-Fourrey C."/>
            <person name="LaButti K."/>
            <person name="Lindquist E.A."/>
            <person name="Lipzen A."/>
            <person name="Lundell T."/>
            <person name="Morin E."/>
            <person name="Murat C."/>
            <person name="Sun H."/>
            <person name="Tunlid A."/>
            <person name="Henrissat B."/>
            <person name="Grigoriev I.V."/>
            <person name="Hibbett D.S."/>
            <person name="Martin F."/>
            <person name="Nordberg H.P."/>
            <person name="Cantor M.N."/>
            <person name="Hua S.X."/>
        </authorList>
    </citation>
    <scope>NUCLEOTIDE SEQUENCE [LARGE SCALE GENOMIC DNA]</scope>
    <source>
        <strain evidence="8 9">MUT 4182</strain>
    </source>
</reference>
<keyword evidence="4" id="KW-1015">Disulfide bond</keyword>
<keyword evidence="2" id="KW-0964">Secreted</keyword>
<dbReference type="HOGENOM" id="CLU_063084_3_1_1"/>